<protein>
    <submittedName>
        <fullName evidence="1">Uncharacterized protein</fullName>
    </submittedName>
</protein>
<gene>
    <name evidence="1" type="ORF">BST11_22810</name>
</gene>
<accession>A0ABX3R332</accession>
<name>A0ABX3R332_9MYCO</name>
<proteinExistence type="predicted"/>
<dbReference type="EMBL" id="MVHD01000057">
    <property type="protein sequence ID" value="OQZ88401.1"/>
    <property type="molecule type" value="Genomic_DNA"/>
</dbReference>
<dbReference type="Proteomes" id="UP000192319">
    <property type="component" value="Unassembled WGS sequence"/>
</dbReference>
<evidence type="ECO:0000313" key="2">
    <source>
        <dbReference type="Proteomes" id="UP000192319"/>
    </source>
</evidence>
<reference evidence="1 2" key="1">
    <citation type="submission" date="2017-02" db="EMBL/GenBank/DDBJ databases">
        <title>The new phylogeny of genus Mycobacterium.</title>
        <authorList>
            <person name="Tortoli E."/>
            <person name="Trovato A."/>
            <person name="Cirillo D.M."/>
        </authorList>
    </citation>
    <scope>NUCLEOTIDE SEQUENCE [LARGE SCALE GENOMIC DNA]</scope>
    <source>
        <strain evidence="1 2">DSM 45230</strain>
    </source>
</reference>
<evidence type="ECO:0000313" key="1">
    <source>
        <dbReference type="EMBL" id="OQZ88401.1"/>
    </source>
</evidence>
<organism evidence="1 2">
    <name type="scientific">Mycobacterium alsense</name>
    <dbReference type="NCBI Taxonomy" id="324058"/>
    <lineage>
        <taxon>Bacteria</taxon>
        <taxon>Bacillati</taxon>
        <taxon>Actinomycetota</taxon>
        <taxon>Actinomycetes</taxon>
        <taxon>Mycobacteriales</taxon>
        <taxon>Mycobacteriaceae</taxon>
        <taxon>Mycobacterium</taxon>
    </lineage>
</organism>
<comment type="caution">
    <text evidence="1">The sequence shown here is derived from an EMBL/GenBank/DDBJ whole genome shotgun (WGS) entry which is preliminary data.</text>
</comment>
<sequence>MPNHSAAVNTQFDLRCPNHRCQVRVVVRDYPRLAEVFTTLTAAGIDVATLLDLNRALQHTAGDAS</sequence>
<keyword evidence="2" id="KW-1185">Reference proteome</keyword>